<evidence type="ECO:0000313" key="4">
    <source>
        <dbReference type="EMBL" id="KAJ8382883.1"/>
    </source>
</evidence>
<dbReference type="EMBL" id="JAINUF010000001">
    <property type="protein sequence ID" value="KAJ8382883.1"/>
    <property type="molecule type" value="Genomic_DNA"/>
</dbReference>
<comment type="caution">
    <text evidence="4">The sequence shown here is derived from an EMBL/GenBank/DDBJ whole genome shotgun (WGS) entry which is preliminary data.</text>
</comment>
<evidence type="ECO:0000256" key="1">
    <source>
        <dbReference type="ARBA" id="ARBA00009126"/>
    </source>
</evidence>
<feature type="region of interest" description="Disordered" evidence="3">
    <location>
        <begin position="119"/>
        <end position="224"/>
    </location>
</feature>
<dbReference type="PANTHER" id="PTHR15941:SF9">
    <property type="entry name" value="MYOZENIN-2"/>
    <property type="match status" value="1"/>
</dbReference>
<feature type="compositionally biased region" description="Pro residues" evidence="3">
    <location>
        <begin position="149"/>
        <end position="163"/>
    </location>
</feature>
<evidence type="ECO:0000256" key="3">
    <source>
        <dbReference type="SAM" id="MobiDB-lite"/>
    </source>
</evidence>
<dbReference type="GO" id="GO:0030018">
    <property type="term" value="C:Z disc"/>
    <property type="evidence" value="ECO:0007669"/>
    <property type="project" value="InterPro"/>
</dbReference>
<dbReference type="GO" id="GO:0015629">
    <property type="term" value="C:actin cytoskeleton"/>
    <property type="evidence" value="ECO:0007669"/>
    <property type="project" value="TreeGrafter"/>
</dbReference>
<comment type="similarity">
    <text evidence="1">Belongs to the myozenin family.</text>
</comment>
<dbReference type="OrthoDB" id="9895914at2759"/>
<dbReference type="AlphaFoldDB" id="A0A9Q1GG12"/>
<proteinExistence type="inferred from homology"/>
<evidence type="ECO:0000256" key="2">
    <source>
        <dbReference type="ARBA" id="ARBA00022553"/>
    </source>
</evidence>
<keyword evidence="2" id="KW-0597">Phosphoprotein</keyword>
<feature type="region of interest" description="Disordered" evidence="3">
    <location>
        <begin position="26"/>
        <end position="63"/>
    </location>
</feature>
<dbReference type="GO" id="GO:0031433">
    <property type="term" value="F:telethonin binding"/>
    <property type="evidence" value="ECO:0007669"/>
    <property type="project" value="TreeGrafter"/>
</dbReference>
<evidence type="ECO:0000313" key="5">
    <source>
        <dbReference type="Proteomes" id="UP001152622"/>
    </source>
</evidence>
<gene>
    <name evidence="4" type="ORF">SKAU_G00036610</name>
</gene>
<organism evidence="4 5">
    <name type="scientific">Synaphobranchus kaupii</name>
    <name type="common">Kaup's arrowtooth eel</name>
    <dbReference type="NCBI Taxonomy" id="118154"/>
    <lineage>
        <taxon>Eukaryota</taxon>
        <taxon>Metazoa</taxon>
        <taxon>Chordata</taxon>
        <taxon>Craniata</taxon>
        <taxon>Vertebrata</taxon>
        <taxon>Euteleostomi</taxon>
        <taxon>Actinopterygii</taxon>
        <taxon>Neopterygii</taxon>
        <taxon>Teleostei</taxon>
        <taxon>Anguilliformes</taxon>
        <taxon>Synaphobranchidae</taxon>
        <taxon>Synaphobranchus</taxon>
    </lineage>
</organism>
<dbReference type="InterPro" id="IPR008438">
    <property type="entry name" value="MYOZ"/>
</dbReference>
<accession>A0A9Q1GG12</accession>
<name>A0A9Q1GG12_SYNKA</name>
<keyword evidence="5" id="KW-1185">Reference proteome</keyword>
<dbReference type="Pfam" id="PF05556">
    <property type="entry name" value="Calsarcin"/>
    <property type="match status" value="1"/>
</dbReference>
<evidence type="ECO:0008006" key="6">
    <source>
        <dbReference type="Google" id="ProtNLM"/>
    </source>
</evidence>
<reference evidence="4" key="1">
    <citation type="journal article" date="2023" name="Science">
        <title>Genome structures resolve the early diversification of teleost fishes.</title>
        <authorList>
            <person name="Parey E."/>
            <person name="Louis A."/>
            <person name="Montfort J."/>
            <person name="Bouchez O."/>
            <person name="Roques C."/>
            <person name="Iampietro C."/>
            <person name="Lluch J."/>
            <person name="Castinel A."/>
            <person name="Donnadieu C."/>
            <person name="Desvignes T."/>
            <person name="Floi Bucao C."/>
            <person name="Jouanno E."/>
            <person name="Wen M."/>
            <person name="Mejri S."/>
            <person name="Dirks R."/>
            <person name="Jansen H."/>
            <person name="Henkel C."/>
            <person name="Chen W.J."/>
            <person name="Zahm M."/>
            <person name="Cabau C."/>
            <person name="Klopp C."/>
            <person name="Thompson A.W."/>
            <person name="Robinson-Rechavi M."/>
            <person name="Braasch I."/>
            <person name="Lecointre G."/>
            <person name="Bobe J."/>
            <person name="Postlethwait J.H."/>
            <person name="Berthelot C."/>
            <person name="Roest Crollius H."/>
            <person name="Guiguen Y."/>
        </authorList>
    </citation>
    <scope>NUCLEOTIDE SEQUENCE</scope>
    <source>
        <strain evidence="4">WJC10195</strain>
    </source>
</reference>
<dbReference type="GO" id="GO:0003779">
    <property type="term" value="F:actin binding"/>
    <property type="evidence" value="ECO:0007669"/>
    <property type="project" value="TreeGrafter"/>
</dbReference>
<dbReference type="GO" id="GO:0051373">
    <property type="term" value="F:FATZ binding"/>
    <property type="evidence" value="ECO:0007669"/>
    <property type="project" value="TreeGrafter"/>
</dbReference>
<dbReference type="Proteomes" id="UP001152622">
    <property type="component" value="Chromosome 1"/>
</dbReference>
<feature type="compositionally biased region" description="Polar residues" evidence="3">
    <location>
        <begin position="182"/>
        <end position="195"/>
    </location>
</feature>
<dbReference type="PANTHER" id="PTHR15941">
    <property type="entry name" value="MYOZENIN"/>
    <property type="match status" value="1"/>
</dbReference>
<sequence length="305" mass="33058">MGNWKGGGVNSRAGVFRGAGGEVRFPVKDPVGQGPVPLAPCMQPVGSGRDTGRTQRENPATDPLGSPCHCTLQCRQARESCRRRPFVKRSKVPVMLNSIWGGRRQIRSEKYTFENVKNEANLQMNNGEAPNGEAAEEKGDDSADVDLPPETPPNTPDPKPPNPETIAPGYGGPLKDVPPEKFNSTAVPKSYQNPWEETADDPSLSETLSPKTPTPEPKAEGPEYKSFNRVATPFGGFDNSSLLSIFKTLELDLVPTDTPTPEPQETMVKRPTFNRTASGWVTESAPLILPIVDLDGMVIPESDDL</sequence>
<protein>
    <recommendedName>
        <fullName evidence="6">Myozenin-2</fullName>
    </recommendedName>
</protein>